<reference evidence="2 3" key="1">
    <citation type="submission" date="2021-06" db="EMBL/GenBank/DDBJ databases">
        <title>Caerostris extrusa draft genome.</title>
        <authorList>
            <person name="Kono N."/>
            <person name="Arakawa K."/>
        </authorList>
    </citation>
    <scope>NUCLEOTIDE SEQUENCE [LARGE SCALE GENOMIC DNA]</scope>
</reference>
<accession>A0AAV4RQC2</accession>
<feature type="non-terminal residue" evidence="2">
    <location>
        <position position="57"/>
    </location>
</feature>
<comment type="caution">
    <text evidence="2">The sequence shown here is derived from an EMBL/GenBank/DDBJ whole genome shotgun (WGS) entry which is preliminary data.</text>
</comment>
<evidence type="ECO:0000313" key="2">
    <source>
        <dbReference type="EMBL" id="GIY22541.1"/>
    </source>
</evidence>
<feature type="compositionally biased region" description="Basic and acidic residues" evidence="1">
    <location>
        <begin position="28"/>
        <end position="43"/>
    </location>
</feature>
<gene>
    <name evidence="2" type="ORF">CEXT_127821</name>
</gene>
<protein>
    <submittedName>
        <fullName evidence="2">Uncharacterized protein</fullName>
    </submittedName>
</protein>
<feature type="region of interest" description="Disordered" evidence="1">
    <location>
        <begin position="28"/>
        <end position="57"/>
    </location>
</feature>
<dbReference type="EMBL" id="BPLR01008162">
    <property type="protein sequence ID" value="GIY22541.1"/>
    <property type="molecule type" value="Genomic_DNA"/>
</dbReference>
<proteinExistence type="predicted"/>
<evidence type="ECO:0000256" key="1">
    <source>
        <dbReference type="SAM" id="MobiDB-lite"/>
    </source>
</evidence>
<name>A0AAV4RQC2_CAEEX</name>
<sequence>MDMVAIITTRKTFSFRLSQFREGDKKKVFEKEKEKNKKNKENQQSHIKQAQWRNVTL</sequence>
<keyword evidence="3" id="KW-1185">Reference proteome</keyword>
<evidence type="ECO:0000313" key="3">
    <source>
        <dbReference type="Proteomes" id="UP001054945"/>
    </source>
</evidence>
<organism evidence="2 3">
    <name type="scientific">Caerostris extrusa</name>
    <name type="common">Bark spider</name>
    <name type="synonym">Caerostris bankana</name>
    <dbReference type="NCBI Taxonomy" id="172846"/>
    <lineage>
        <taxon>Eukaryota</taxon>
        <taxon>Metazoa</taxon>
        <taxon>Ecdysozoa</taxon>
        <taxon>Arthropoda</taxon>
        <taxon>Chelicerata</taxon>
        <taxon>Arachnida</taxon>
        <taxon>Araneae</taxon>
        <taxon>Araneomorphae</taxon>
        <taxon>Entelegynae</taxon>
        <taxon>Araneoidea</taxon>
        <taxon>Araneidae</taxon>
        <taxon>Caerostris</taxon>
    </lineage>
</organism>
<feature type="compositionally biased region" description="Polar residues" evidence="1">
    <location>
        <begin position="44"/>
        <end position="57"/>
    </location>
</feature>
<dbReference type="Proteomes" id="UP001054945">
    <property type="component" value="Unassembled WGS sequence"/>
</dbReference>
<dbReference type="AlphaFoldDB" id="A0AAV4RQC2"/>